<dbReference type="AlphaFoldDB" id="A0A3D3TJD9"/>
<dbReference type="EMBL" id="DQBS01000024">
    <property type="protein sequence ID" value="HCO69156.1"/>
    <property type="molecule type" value="Genomic_DNA"/>
</dbReference>
<name>A0A3D3TJD9_9BACT</name>
<organism evidence="1 2">
    <name type="scientific">Mesotoga infera</name>
    <dbReference type="NCBI Taxonomy" id="1236046"/>
    <lineage>
        <taxon>Bacteria</taxon>
        <taxon>Thermotogati</taxon>
        <taxon>Thermotogota</taxon>
        <taxon>Thermotogae</taxon>
        <taxon>Kosmotogales</taxon>
        <taxon>Kosmotogaceae</taxon>
        <taxon>Mesotoga</taxon>
    </lineage>
</organism>
<proteinExistence type="predicted"/>
<reference evidence="1 2" key="1">
    <citation type="journal article" date="2018" name="Nat. Biotechnol.">
        <title>A standardized bacterial taxonomy based on genome phylogeny substantially revises the tree of life.</title>
        <authorList>
            <person name="Parks D.H."/>
            <person name="Chuvochina M."/>
            <person name="Waite D.W."/>
            <person name="Rinke C."/>
            <person name="Skarshewski A."/>
            <person name="Chaumeil P.A."/>
            <person name="Hugenholtz P."/>
        </authorList>
    </citation>
    <scope>NUCLEOTIDE SEQUENCE [LARGE SCALE GENOMIC DNA]</scope>
    <source>
        <strain evidence="1">UBA9905</strain>
    </source>
</reference>
<accession>A0A3D3TJD9</accession>
<dbReference type="PROSITE" id="PS51257">
    <property type="entry name" value="PROKAR_LIPOPROTEIN"/>
    <property type="match status" value="1"/>
</dbReference>
<evidence type="ECO:0000313" key="1">
    <source>
        <dbReference type="EMBL" id="HCO69156.1"/>
    </source>
</evidence>
<evidence type="ECO:0008006" key="3">
    <source>
        <dbReference type="Google" id="ProtNLM"/>
    </source>
</evidence>
<evidence type="ECO:0000313" key="2">
    <source>
        <dbReference type="Proteomes" id="UP000264215"/>
    </source>
</evidence>
<comment type="caution">
    <text evidence="1">The sequence shown here is derived from an EMBL/GenBank/DDBJ whole genome shotgun (WGS) entry which is preliminary data.</text>
</comment>
<protein>
    <recommendedName>
        <fullName evidence="3">EF-hand domain-containing protein</fullName>
    </recommendedName>
</protein>
<sequence length="601" mass="66975">MFKKSLVFLSLFALIALGGCSLFRAIKIEIPDQQVTEGEELVVDLNQFVLSSVSDGISFSLSSGPGRIVGRDYVFTSLPGDSENSPFKVKVSARDEGKSGVAEFQINVSFIPEGQKAEIKLSGDTVEEFEQIIDDFVKRNPDNPEGHAIRGAMKAIPQLLKLLDIYNSQIGSLDIAGTMDRSEMLSGLEDLVSNPGQVVRSVSTDIRARLLNMQLKLALILRNPGLLTNVLASSGSTVEKSGYSPCGEIGDFQDEMEDYADSLQEVWDDISYLSGEMKIVVEVFLNEFDWDEDGVVESDRELMLKVVSEEDSITYSESFGLYTDILFLGKEPKGDRIVSIEVDPDGGDAVFDLDFWFMISQGLEIEYAPVFDENDYLVIDEGEIAILKMLVGSALSSARAFTIYDLEPSEAFMEYLEDVDDEIDPTEIDTNSDGNIDASEVKAFIGTSFLTFRNPSRSPIWLSSIRDIALEAPETTMLLADDLLRDTQTEDSKHNLTSQWYIPFDQDVYDALEESANVQEELLDYIRPNGEDLDTEIPVDEEGKTIILRLYNIFDHPERFSDLLTFFPTLINYEMLEGIEFPDPTFGGVVVNLPKSISMDN</sequence>
<gene>
    <name evidence="1" type="ORF">DIT26_00980</name>
</gene>
<dbReference type="Proteomes" id="UP000264215">
    <property type="component" value="Unassembled WGS sequence"/>
</dbReference>
<dbReference type="InterPro" id="IPR018247">
    <property type="entry name" value="EF_Hand_1_Ca_BS"/>
</dbReference>
<dbReference type="PROSITE" id="PS00018">
    <property type="entry name" value="EF_HAND_1"/>
    <property type="match status" value="1"/>
</dbReference>